<reference evidence="1 2" key="1">
    <citation type="submission" date="2019-01" db="EMBL/GenBank/DDBJ databases">
        <title>Coherence of Microcystis species and biogeography revealed through population genomics.</title>
        <authorList>
            <person name="Perez-Carrascal O.M."/>
            <person name="Terrat Y."/>
            <person name="Giani A."/>
            <person name="Fortin N."/>
            <person name="Tromas N."/>
            <person name="Shapiro B.J."/>
        </authorList>
    </citation>
    <scope>NUCLEOTIDE SEQUENCE [LARGE SCALE GENOMIC DNA]</scope>
    <source>
        <strain evidence="1">Ma_QC_B_20070730_S2</strain>
    </source>
</reference>
<dbReference type="EMBL" id="SFBK01000162">
    <property type="protein sequence ID" value="TRU23919.1"/>
    <property type="molecule type" value="Genomic_DNA"/>
</dbReference>
<comment type="caution">
    <text evidence="1">The sequence shown here is derived from an EMBL/GenBank/DDBJ whole genome shotgun (WGS) entry which is preliminary data.</text>
</comment>
<keyword evidence="1" id="KW-0255">Endonuclease</keyword>
<organism evidence="1 2">
    <name type="scientific">Microcystis aeruginosa Ma_QC_B_20070730_S2</name>
    <dbReference type="NCBI Taxonomy" id="2486256"/>
    <lineage>
        <taxon>Bacteria</taxon>
        <taxon>Bacillati</taxon>
        <taxon>Cyanobacteriota</taxon>
        <taxon>Cyanophyceae</taxon>
        <taxon>Oscillatoriophycideae</taxon>
        <taxon>Chroococcales</taxon>
        <taxon>Microcystaceae</taxon>
        <taxon>Microcystis</taxon>
    </lineage>
</organism>
<sequence>AKQITIFYPDAPPAIKKGDDEISDILLPDLTLTPRQIFAEARLS</sequence>
<keyword evidence="1" id="KW-0378">Hydrolase</keyword>
<dbReference type="Proteomes" id="UP000320551">
    <property type="component" value="Unassembled WGS sequence"/>
</dbReference>
<dbReference type="GO" id="GO:0004519">
    <property type="term" value="F:endonuclease activity"/>
    <property type="evidence" value="ECO:0007669"/>
    <property type="project" value="UniProtKB-KW"/>
</dbReference>
<protein>
    <submittedName>
        <fullName evidence="1">Uma2 family endonuclease</fullName>
    </submittedName>
</protein>
<evidence type="ECO:0000313" key="2">
    <source>
        <dbReference type="Proteomes" id="UP000320551"/>
    </source>
</evidence>
<accession>A0A552DNZ5</accession>
<name>A0A552DNZ5_MICAE</name>
<feature type="non-terminal residue" evidence="1">
    <location>
        <position position="1"/>
    </location>
</feature>
<proteinExistence type="predicted"/>
<keyword evidence="1" id="KW-0540">Nuclease</keyword>
<dbReference type="AlphaFoldDB" id="A0A552DNZ5"/>
<evidence type="ECO:0000313" key="1">
    <source>
        <dbReference type="EMBL" id="TRU23919.1"/>
    </source>
</evidence>
<gene>
    <name evidence="1" type="ORF">EWV80_12005</name>
</gene>